<reference evidence="1 2" key="1">
    <citation type="submission" date="2015-09" db="EMBL/GenBank/DDBJ databases">
        <authorList>
            <consortium name="Pathogen Informatics"/>
        </authorList>
    </citation>
    <scope>NUCLEOTIDE SEQUENCE [LARGE SCALE GENOMIC DNA]</scope>
    <source>
        <strain evidence="1 2">2789STDY5608828</strain>
    </source>
</reference>
<gene>
    <name evidence="1" type="ORF">ERS852385_00414</name>
</gene>
<keyword evidence="2" id="KW-1185">Reference proteome</keyword>
<protein>
    <submittedName>
        <fullName evidence="1">Uncharacterized small protein (DUF2292)</fullName>
    </submittedName>
</protein>
<dbReference type="EMBL" id="CYYU01000001">
    <property type="protein sequence ID" value="CUN43064.1"/>
    <property type="molecule type" value="Genomic_DNA"/>
</dbReference>
<dbReference type="STRING" id="187979.ERS852385_00414"/>
<dbReference type="eggNOG" id="COG5583">
    <property type="taxonomic scope" value="Bacteria"/>
</dbReference>
<evidence type="ECO:0000313" key="1">
    <source>
        <dbReference type="EMBL" id="CUN43064.1"/>
    </source>
</evidence>
<organism evidence="1 2">
    <name type="scientific">Mitsuokella jalaludinii</name>
    <dbReference type="NCBI Taxonomy" id="187979"/>
    <lineage>
        <taxon>Bacteria</taxon>
        <taxon>Bacillati</taxon>
        <taxon>Bacillota</taxon>
        <taxon>Negativicutes</taxon>
        <taxon>Selenomonadales</taxon>
        <taxon>Selenomonadaceae</taxon>
        <taxon>Mitsuokella</taxon>
    </lineage>
</organism>
<dbReference type="OrthoDB" id="1684946at2"/>
<dbReference type="AlphaFoldDB" id="A0A173WUP8"/>
<dbReference type="Pfam" id="PF10055">
    <property type="entry name" value="DUF2292"/>
    <property type="match status" value="2"/>
</dbReference>
<dbReference type="RefSeq" id="WP_070099879.1">
    <property type="nucleotide sequence ID" value="NZ_CABIWZ010000001.1"/>
</dbReference>
<evidence type="ECO:0000313" key="2">
    <source>
        <dbReference type="Proteomes" id="UP000095546"/>
    </source>
</evidence>
<proteinExistence type="predicted"/>
<sequence>MPGIRPAPGEIPQKAMAYILQGLCTISYGEMVLVAQDGVLMQVEWSEKRRLDCWHDTEDAKPPYPERVLTELAARIRKEFRLLQYGRLVLVIRKGRLMQIERTEKQRFTGLDGEGI</sequence>
<dbReference type="Proteomes" id="UP000095546">
    <property type="component" value="Unassembled WGS sequence"/>
</dbReference>
<name>A0A173WUP8_9FIRM</name>
<dbReference type="InterPro" id="IPR018743">
    <property type="entry name" value="DUF2292"/>
</dbReference>
<accession>A0A173WUP8</accession>